<gene>
    <name evidence="1" type="ORF">EOK75_20340</name>
</gene>
<proteinExistence type="predicted"/>
<keyword evidence="1" id="KW-0614">Plasmid</keyword>
<dbReference type="AlphaFoldDB" id="A0A4P8ELF2"/>
<accession>A0A4P8ELF2</accession>
<keyword evidence="2" id="KW-1185">Reference proteome</keyword>
<organism evidence="1 2">
    <name type="scientific">Pseudorhodobacter turbinis</name>
    <dbReference type="NCBI Taxonomy" id="2500533"/>
    <lineage>
        <taxon>Bacteria</taxon>
        <taxon>Pseudomonadati</taxon>
        <taxon>Pseudomonadota</taxon>
        <taxon>Alphaproteobacteria</taxon>
        <taxon>Rhodobacterales</taxon>
        <taxon>Paracoccaceae</taxon>
        <taxon>Pseudorhodobacter</taxon>
    </lineage>
</organism>
<dbReference type="RefSeq" id="WP_137195918.1">
    <property type="nucleotide sequence ID" value="NZ_CP039966.1"/>
</dbReference>
<sequence length="130" mass="14060">MVDPLLNAGSFLFYPPIASSDSVGPGFLETFYYDAPFADFGPRTAEFPEFEMSFVINQLMPTRIGYEQCNMAGECAFSNSPLASIGGSAVTVSHSYGYLEGRIEGGTLTFYTPACARSPARRRVSVDRGA</sequence>
<dbReference type="KEGG" id="pseb:EOK75_20340"/>
<reference evidence="1 2" key="1">
    <citation type="submission" date="2019-05" db="EMBL/GenBank/DDBJ databases">
        <title>Pseudorhodobacter turbinis sp. nov., isolated from the gut of the Korean turban shell.</title>
        <authorList>
            <person name="Jeong Y.-S."/>
            <person name="Kang W.-R."/>
            <person name="Bae J.-W."/>
        </authorList>
    </citation>
    <scope>NUCLEOTIDE SEQUENCE [LARGE SCALE GENOMIC DNA]</scope>
    <source>
        <strain evidence="1 2">S12M18</strain>
        <plasmid evidence="1 2">unnamed2</plasmid>
    </source>
</reference>
<protein>
    <submittedName>
        <fullName evidence="1">Uncharacterized protein</fullName>
    </submittedName>
</protein>
<evidence type="ECO:0000313" key="2">
    <source>
        <dbReference type="Proteomes" id="UP000298631"/>
    </source>
</evidence>
<geneLocation type="plasmid" evidence="1 2">
    <name>unnamed2</name>
</geneLocation>
<dbReference type="Proteomes" id="UP000298631">
    <property type="component" value="Plasmid unnamed2"/>
</dbReference>
<evidence type="ECO:0000313" key="1">
    <source>
        <dbReference type="EMBL" id="QCO58111.1"/>
    </source>
</evidence>
<dbReference type="EMBL" id="CP039966">
    <property type="protein sequence ID" value="QCO58111.1"/>
    <property type="molecule type" value="Genomic_DNA"/>
</dbReference>
<name>A0A4P8ELF2_9RHOB</name>